<dbReference type="Proteomes" id="UP000286288">
    <property type="component" value="Unassembled WGS sequence"/>
</dbReference>
<dbReference type="AlphaFoldDB" id="A0A1L8SHV0"/>
<dbReference type="EMBL" id="QRMZ01000003">
    <property type="protein sequence ID" value="RHK07642.1"/>
    <property type="molecule type" value="Genomic_DNA"/>
</dbReference>
<comment type="caution">
    <text evidence="1">The sequence shown here is derived from an EMBL/GenBank/DDBJ whole genome shotgun (WGS) entry which is preliminary data.</text>
</comment>
<accession>A0A1L8SHV0</accession>
<dbReference type="GeneID" id="15142168"/>
<organism evidence="1 2">
    <name type="scientific">Enterococcus casseliflavus</name>
    <name type="common">Enterococcus flavescens</name>
    <dbReference type="NCBI Taxonomy" id="37734"/>
    <lineage>
        <taxon>Bacteria</taxon>
        <taxon>Bacillati</taxon>
        <taxon>Bacillota</taxon>
        <taxon>Bacilli</taxon>
        <taxon>Lactobacillales</taxon>
        <taxon>Enterococcaceae</taxon>
        <taxon>Enterococcus</taxon>
    </lineage>
</organism>
<gene>
    <name evidence="1" type="ORF">DW084_02880</name>
</gene>
<dbReference type="RefSeq" id="WP_015509697.1">
    <property type="nucleotide sequence ID" value="NZ_BAAAXK010000050.1"/>
</dbReference>
<evidence type="ECO:0000313" key="2">
    <source>
        <dbReference type="Proteomes" id="UP000286288"/>
    </source>
</evidence>
<evidence type="ECO:0000313" key="1">
    <source>
        <dbReference type="EMBL" id="RHK07642.1"/>
    </source>
</evidence>
<sequence length="122" mass="14312">MGMLQPYEDRKKLKWQGFFLSEHTTEIEEEPTRTFDCPPKPSLTTEEINQCLFEAMKKNVTVAIQREEVNEEGGYPPDIVGKISGYDTLGIYLTGETTEKIHYDEIRHVAFYEEKKWFDLNE</sequence>
<name>A0A1L8SHV0_ENTCA</name>
<protein>
    <submittedName>
        <fullName evidence="1">Uncharacterized protein</fullName>
    </submittedName>
</protein>
<reference evidence="1 2" key="1">
    <citation type="submission" date="2018-08" db="EMBL/GenBank/DDBJ databases">
        <title>A genome reference for cultivated species of the human gut microbiota.</title>
        <authorList>
            <person name="Zou Y."/>
            <person name="Xue W."/>
            <person name="Luo G."/>
        </authorList>
    </citation>
    <scope>NUCLEOTIDE SEQUENCE [LARGE SCALE GENOMIC DNA]</scope>
    <source>
        <strain evidence="1 2">AF48-16</strain>
    </source>
</reference>
<proteinExistence type="predicted"/>